<name>A0A977KLS7_9CAUD</name>
<evidence type="ECO:0000313" key="1">
    <source>
        <dbReference type="EMBL" id="UXE03812.1"/>
    </source>
</evidence>
<protein>
    <submittedName>
        <fullName evidence="1">Uncharacterized protein</fullName>
    </submittedName>
</protein>
<evidence type="ECO:0000313" key="2">
    <source>
        <dbReference type="Proteomes" id="UP001064297"/>
    </source>
</evidence>
<keyword evidence="2" id="KW-1185">Reference proteome</keyword>
<reference evidence="1" key="1">
    <citation type="submission" date="2022-08" db="EMBL/GenBank/DDBJ databases">
        <authorList>
            <person name="Abuwarda M.A."/>
            <person name="Alvarez A."/>
            <person name="Batteikh M."/>
            <person name="Baughman A.P."/>
            <person name="Chavez V."/>
            <person name="Cheng C."/>
            <person name="Cosentino E.J."/>
            <person name="Di Blasi D.L."/>
            <person name="Dooley N.L."/>
            <person name="Empson B.M."/>
            <person name="Erfanian K."/>
            <person name="Esparza P.D."/>
            <person name="Fleming H.S."/>
            <person name="Ghannam M.S."/>
            <person name="Gibbons A.C."/>
            <person name="Gonzalez C."/>
            <person name="Huq N.E."/>
            <person name="Jin K."/>
            <person name="Kamarzar M."/>
            <person name="Khaine A."/>
            <person name="Krug K.R."/>
            <person name="Lee A."/>
            <person name="Liao S."/>
            <person name="Light I."/>
            <person name="Ma Y."/>
            <person name="Magaling J.M."/>
            <person name="McLinden K.C."/>
            <person name="Melkote A."/>
            <person name="Montoya Serpas C.A."/>
            <person name="Niazmandi K."/>
            <person name="Ostroske E.C."/>
            <person name="Paek B.H."/>
            <person name="Rajiv S."/>
            <person name="Santos C.E."/>
            <person name="Semaan S.A."/>
            <person name="Senthilvelan J."/>
            <person name="Sheppy T.E."/>
            <person name="Stephenson J.C."/>
            <person name="Tenney M.E."/>
            <person name="Teoh N."/>
            <person name="Thorp J.P."/>
            <person name="Turon Font G."/>
            <person name="Uvarov E.V."/>
            <person name="Verpukhovskiy P."/>
            <person name="Wang J."/>
            <person name="Whang A.Y."/>
            <person name="Wright N.E."/>
            <person name="Wu M."/>
            <person name="Zhuang C."/>
            <person name="Bruns J.A."/>
            <person name="Chai A.E."/>
            <person name="Parikh H."/>
            <person name="Zorawik M."/>
            <person name="Garza D.R."/>
            <person name="Ngo R.T."/>
            <person name="Reddi K."/>
            <person name="Garcia-Vedrenne A.E."/>
            <person name="Freise A.C."/>
            <person name="Balish M.F."/>
            <person name="Garlena R.A."/>
            <person name="Russell D.A."/>
            <person name="Jacobs-Sera D."/>
            <person name="Hatfull G.F."/>
        </authorList>
    </citation>
    <scope>NUCLEOTIDE SEQUENCE</scope>
</reference>
<proteinExistence type="predicted"/>
<accession>A0A977KLS7</accession>
<gene>
    <name evidence="1" type="primary">89</name>
    <name evidence="1" type="ORF">SEA_OBLADI_89</name>
</gene>
<dbReference type="Proteomes" id="UP001064297">
    <property type="component" value="Segment"/>
</dbReference>
<organism evidence="1 2">
    <name type="scientific">Gordonia phage ObLaDi</name>
    <dbReference type="NCBI Taxonomy" id="2978487"/>
    <lineage>
        <taxon>Viruses</taxon>
        <taxon>Duplodnaviria</taxon>
        <taxon>Heunggongvirae</taxon>
        <taxon>Uroviricota</taxon>
        <taxon>Caudoviricetes</taxon>
        <taxon>Kruegerviridae</taxon>
        <taxon>Cafassovirus</taxon>
        <taxon>Cafassovirus obladi</taxon>
    </lineage>
</organism>
<sequence length="144" mass="16062">MNALHVRIVELRERLLDGELEGTEVHMAYDAQGLPDALVTTPSTELLREYAACYAMDIAATTGGDIDAMRVLWARYIKHVGRQWFPAVIQFSMEFMVQVMMPQREEGIAMGLTAAEVQTSQELTTVALFERTLGRIDNVDSGTP</sequence>
<dbReference type="EMBL" id="OP297535">
    <property type="protein sequence ID" value="UXE03812.1"/>
    <property type="molecule type" value="Genomic_DNA"/>
</dbReference>